<sequence>MATSSPAEERQLFLMENMNRRLDSILESQKKLKEANAAVQQVNERLNNSKRGSKLSRRESKGEVPMDLR</sequence>
<feature type="compositionally biased region" description="Basic and acidic residues" evidence="1">
    <location>
        <begin position="56"/>
        <end position="69"/>
    </location>
</feature>
<name>A0ABN8SVF1_9CNID</name>
<protein>
    <submittedName>
        <fullName evidence="2">Uncharacterized protein</fullName>
    </submittedName>
</protein>
<evidence type="ECO:0000256" key="1">
    <source>
        <dbReference type="SAM" id="MobiDB-lite"/>
    </source>
</evidence>
<feature type="region of interest" description="Disordered" evidence="1">
    <location>
        <begin position="36"/>
        <end position="69"/>
    </location>
</feature>
<evidence type="ECO:0000313" key="3">
    <source>
        <dbReference type="Proteomes" id="UP001159427"/>
    </source>
</evidence>
<gene>
    <name evidence="2" type="ORF">PEVE_00029464</name>
</gene>
<comment type="caution">
    <text evidence="2">The sequence shown here is derived from an EMBL/GenBank/DDBJ whole genome shotgun (WGS) entry which is preliminary data.</text>
</comment>
<accession>A0ABN8SVF1</accession>
<keyword evidence="3" id="KW-1185">Reference proteome</keyword>
<feature type="compositionally biased region" description="Polar residues" evidence="1">
    <location>
        <begin position="38"/>
        <end position="50"/>
    </location>
</feature>
<dbReference type="EMBL" id="CALNXI010004112">
    <property type="protein sequence ID" value="CAH3195114.1"/>
    <property type="molecule type" value="Genomic_DNA"/>
</dbReference>
<reference evidence="2 3" key="1">
    <citation type="submission" date="2022-05" db="EMBL/GenBank/DDBJ databases">
        <authorList>
            <consortium name="Genoscope - CEA"/>
            <person name="William W."/>
        </authorList>
    </citation>
    <scope>NUCLEOTIDE SEQUENCE [LARGE SCALE GENOMIC DNA]</scope>
</reference>
<feature type="non-terminal residue" evidence="2">
    <location>
        <position position="69"/>
    </location>
</feature>
<organism evidence="2 3">
    <name type="scientific">Porites evermanni</name>
    <dbReference type="NCBI Taxonomy" id="104178"/>
    <lineage>
        <taxon>Eukaryota</taxon>
        <taxon>Metazoa</taxon>
        <taxon>Cnidaria</taxon>
        <taxon>Anthozoa</taxon>
        <taxon>Hexacorallia</taxon>
        <taxon>Scleractinia</taxon>
        <taxon>Fungiina</taxon>
        <taxon>Poritidae</taxon>
        <taxon>Porites</taxon>
    </lineage>
</organism>
<proteinExistence type="predicted"/>
<dbReference type="Proteomes" id="UP001159427">
    <property type="component" value="Unassembled WGS sequence"/>
</dbReference>
<evidence type="ECO:0000313" key="2">
    <source>
        <dbReference type="EMBL" id="CAH3195114.1"/>
    </source>
</evidence>